<dbReference type="InterPro" id="IPR000914">
    <property type="entry name" value="SBP_5_dom"/>
</dbReference>
<evidence type="ECO:0000256" key="4">
    <source>
        <dbReference type="SAM" id="SignalP"/>
    </source>
</evidence>
<dbReference type="EMBL" id="CP013068">
    <property type="protein sequence ID" value="ALV28785.1"/>
    <property type="molecule type" value="Genomic_DNA"/>
</dbReference>
<proteinExistence type="inferred from homology"/>
<dbReference type="eggNOG" id="COG4166">
    <property type="taxonomic scope" value="Bacteria"/>
</dbReference>
<feature type="signal peptide" evidence="4">
    <location>
        <begin position="1"/>
        <end position="31"/>
    </location>
</feature>
<dbReference type="CDD" id="cd08497">
    <property type="entry name" value="MbnE-like"/>
    <property type="match status" value="1"/>
</dbReference>
<dbReference type="GO" id="GO:1904680">
    <property type="term" value="F:peptide transmembrane transporter activity"/>
    <property type="evidence" value="ECO:0007669"/>
    <property type="project" value="TreeGrafter"/>
</dbReference>
<evidence type="ECO:0000256" key="2">
    <source>
        <dbReference type="ARBA" id="ARBA00005695"/>
    </source>
</evidence>
<dbReference type="GO" id="GO:0043190">
    <property type="term" value="C:ATP-binding cassette (ABC) transporter complex"/>
    <property type="evidence" value="ECO:0007669"/>
    <property type="project" value="InterPro"/>
</dbReference>
<dbReference type="KEGG" id="pphr:APZ00_18430"/>
<dbReference type="InterPro" id="IPR039424">
    <property type="entry name" value="SBP_5"/>
</dbReference>
<keyword evidence="7" id="KW-1185">Reference proteome</keyword>
<dbReference type="PANTHER" id="PTHR30290:SF64">
    <property type="entry name" value="ABC TRANSPORTER PERIPLASMIC BINDING PROTEIN"/>
    <property type="match status" value="1"/>
</dbReference>
<organism evidence="6 7">
    <name type="scientific">Pannonibacter phragmitetus</name>
    <dbReference type="NCBI Taxonomy" id="121719"/>
    <lineage>
        <taxon>Bacteria</taxon>
        <taxon>Pseudomonadati</taxon>
        <taxon>Pseudomonadota</taxon>
        <taxon>Alphaproteobacteria</taxon>
        <taxon>Hyphomicrobiales</taxon>
        <taxon>Stappiaceae</taxon>
        <taxon>Pannonibacter</taxon>
    </lineage>
</organism>
<accession>A0A0U3EB70</accession>
<evidence type="ECO:0000256" key="3">
    <source>
        <dbReference type="ARBA" id="ARBA00022729"/>
    </source>
</evidence>
<dbReference type="InterPro" id="IPR030678">
    <property type="entry name" value="Peptide/Ni-bd"/>
</dbReference>
<evidence type="ECO:0000313" key="7">
    <source>
        <dbReference type="Proteomes" id="UP000064921"/>
    </source>
</evidence>
<sequence length="639" mass="71449">MAFSLKTVSGKTGRMTAFRRFALAFPVFVLAAGGLTFTQDCRAQTPETAAAGEENPAPWVHGIAMHGDPALPADYSHFPYANPNAPKGGTLTLGVQGTFDSLNSFVVQGGFTSARGMKERQFGENIIESLMVRSNAEAFSLYGHLAEAVRMAEDRSWIEFRLNPKARFSDGSPFTVEDVIFSLDIMREKGRPPFRNWYAEIEKSEVTGERTVRFTFKNNENRELPLLIALAPMFSKAATNPDTFDKSSLKPPLGTGPYVFAEIVPGRRAVYRRNPDYWGKDLPSKRGMDNFDEIRIEYYRDETTLQEAFRKGLIDVLPFNNPSRWANGFDFPAAKEGKVVRKEIVKGIPPVIQGLAFNTRRPVFADKRLRKALSMLFDFEWINRNLYAGLYDRTVGYWDKSELSSIGHPASEREKELLAPFPGVVDPDVMDGTWRPAETDGSGRDRAVLRDAMAVLKEAGYSLDGRILKGPDGQPVSFEIMTKNEDEEKIALAYARNLDVIGIKANVRTVDPSQFEDRRIKFDFDMVFHMWSSSLSPGGEQMGRWSIAAADTPGSFNITGAKEPAIDAMIAAMVASHSKEDFISAVRALDRVLISGRYAVPLFHPPAEWLGHWTRITSPQIDPIYGFETTTWWKTEGAN</sequence>
<dbReference type="SUPFAM" id="SSF53850">
    <property type="entry name" value="Periplasmic binding protein-like II"/>
    <property type="match status" value="1"/>
</dbReference>
<dbReference type="Proteomes" id="UP000064921">
    <property type="component" value="Chromosome"/>
</dbReference>
<evidence type="ECO:0000256" key="1">
    <source>
        <dbReference type="ARBA" id="ARBA00004418"/>
    </source>
</evidence>
<feature type="domain" description="Solute-binding protein family 5" evidence="5">
    <location>
        <begin position="141"/>
        <end position="545"/>
    </location>
</feature>
<comment type="similarity">
    <text evidence="2">Belongs to the bacterial solute-binding protein 5 family.</text>
</comment>
<dbReference type="Gene3D" id="3.10.105.10">
    <property type="entry name" value="Dipeptide-binding Protein, Domain 3"/>
    <property type="match status" value="1"/>
</dbReference>
<evidence type="ECO:0000313" key="6">
    <source>
        <dbReference type="EMBL" id="ALV28785.1"/>
    </source>
</evidence>
<dbReference type="GO" id="GO:0030288">
    <property type="term" value="C:outer membrane-bounded periplasmic space"/>
    <property type="evidence" value="ECO:0007669"/>
    <property type="project" value="TreeGrafter"/>
</dbReference>
<dbReference type="GO" id="GO:0015833">
    <property type="term" value="P:peptide transport"/>
    <property type="evidence" value="ECO:0007669"/>
    <property type="project" value="TreeGrafter"/>
</dbReference>
<protein>
    <submittedName>
        <fullName evidence="6">Bicyclomycin resistance protein</fullName>
    </submittedName>
</protein>
<reference evidence="6 7" key="1">
    <citation type="submission" date="2015-10" db="EMBL/GenBank/DDBJ databases">
        <title>The world's first case of liver abscess caused by Pannonibacter phragmitetus.</title>
        <authorList>
            <person name="Ming D."/>
            <person name="Wang M."/>
            <person name="Zhou Y."/>
            <person name="Jiang T."/>
            <person name="Hu S."/>
        </authorList>
    </citation>
    <scope>NUCLEOTIDE SEQUENCE [LARGE SCALE GENOMIC DNA]</scope>
    <source>
        <strain evidence="6 7">31801</strain>
    </source>
</reference>
<evidence type="ECO:0000259" key="5">
    <source>
        <dbReference type="Pfam" id="PF00496"/>
    </source>
</evidence>
<dbReference type="GO" id="GO:0042884">
    <property type="term" value="P:microcin transport"/>
    <property type="evidence" value="ECO:0007669"/>
    <property type="project" value="TreeGrafter"/>
</dbReference>
<dbReference type="Pfam" id="PF00496">
    <property type="entry name" value="SBP_bac_5"/>
    <property type="match status" value="1"/>
</dbReference>
<feature type="chain" id="PRO_5006837644" evidence="4">
    <location>
        <begin position="32"/>
        <end position="639"/>
    </location>
</feature>
<comment type="subcellular location">
    <subcellularLocation>
        <location evidence="1">Periplasm</location>
    </subcellularLocation>
</comment>
<name>A0A0U3EB70_9HYPH</name>
<dbReference type="PIRSF" id="PIRSF002741">
    <property type="entry name" value="MppA"/>
    <property type="match status" value="1"/>
</dbReference>
<dbReference type="PANTHER" id="PTHR30290">
    <property type="entry name" value="PERIPLASMIC BINDING COMPONENT OF ABC TRANSPORTER"/>
    <property type="match status" value="1"/>
</dbReference>
<keyword evidence="3 4" id="KW-0732">Signal</keyword>
<dbReference type="STRING" id="121719.APZ00_18430"/>
<dbReference type="AlphaFoldDB" id="A0A0U3EB70"/>
<gene>
    <name evidence="6" type="ORF">APZ00_18430</name>
</gene>
<dbReference type="Gene3D" id="3.40.190.10">
    <property type="entry name" value="Periplasmic binding protein-like II"/>
    <property type="match status" value="1"/>
</dbReference>